<evidence type="ECO:0000313" key="3">
    <source>
        <dbReference type="EMBL" id="GMR57603.1"/>
    </source>
</evidence>
<dbReference type="EMBL" id="BTRK01000006">
    <property type="protein sequence ID" value="GMR57603.1"/>
    <property type="molecule type" value="Genomic_DNA"/>
</dbReference>
<reference evidence="3" key="2">
    <citation type="submission" date="2023-06" db="EMBL/GenBank/DDBJ databases">
        <title>Genome assembly of Pristionchus species.</title>
        <authorList>
            <person name="Yoshida K."/>
            <person name="Sommer R.J."/>
        </authorList>
    </citation>
    <scope>NUCLEOTIDE SEQUENCE</scope>
    <source>
        <strain evidence="3">RS5460</strain>
    </source>
</reference>
<evidence type="ECO:0000313" key="2">
    <source>
        <dbReference type="EMBL" id="GMR57580.1"/>
    </source>
</evidence>
<accession>A0AAN5D6D9</accession>
<evidence type="ECO:0000313" key="4">
    <source>
        <dbReference type="Proteomes" id="UP001328107"/>
    </source>
</evidence>
<name>A0AAN5D6D9_9BILA</name>
<dbReference type="EMBL" id="BTRK01000006">
    <property type="protein sequence ID" value="GMR57580.1"/>
    <property type="molecule type" value="Genomic_DNA"/>
</dbReference>
<comment type="caution">
    <text evidence="3">The sequence shown here is derived from an EMBL/GenBank/DDBJ whole genome shotgun (WGS) entry which is preliminary data.</text>
</comment>
<protein>
    <submittedName>
        <fullName evidence="3">Uncharacterized protein</fullName>
    </submittedName>
</protein>
<feature type="region of interest" description="Disordered" evidence="1">
    <location>
        <begin position="1"/>
        <end position="23"/>
    </location>
</feature>
<gene>
    <name evidence="2" type="ORF">PMAYCL1PPCAC_27775</name>
    <name evidence="3" type="ORF">PMAYCL1PPCAC_27798</name>
</gene>
<feature type="non-terminal residue" evidence="3">
    <location>
        <position position="112"/>
    </location>
</feature>
<reference evidence="4" key="1">
    <citation type="submission" date="2022-10" db="EMBL/GenBank/DDBJ databases">
        <title>Genome assembly of Pristionchus species.</title>
        <authorList>
            <person name="Yoshida K."/>
            <person name="Sommer R.J."/>
        </authorList>
    </citation>
    <scope>NUCLEOTIDE SEQUENCE [LARGE SCALE GENOMIC DNA]</scope>
    <source>
        <strain evidence="2 4">RS5460</strain>
    </source>
</reference>
<organism evidence="3 4">
    <name type="scientific">Pristionchus mayeri</name>
    <dbReference type="NCBI Taxonomy" id="1317129"/>
    <lineage>
        <taxon>Eukaryota</taxon>
        <taxon>Metazoa</taxon>
        <taxon>Ecdysozoa</taxon>
        <taxon>Nematoda</taxon>
        <taxon>Chromadorea</taxon>
        <taxon>Rhabditida</taxon>
        <taxon>Rhabditina</taxon>
        <taxon>Diplogasteromorpha</taxon>
        <taxon>Diplogasteroidea</taxon>
        <taxon>Neodiplogasteridae</taxon>
        <taxon>Pristionchus</taxon>
    </lineage>
</organism>
<evidence type="ECO:0000256" key="1">
    <source>
        <dbReference type="SAM" id="MobiDB-lite"/>
    </source>
</evidence>
<proteinExistence type="predicted"/>
<keyword evidence="4" id="KW-1185">Reference proteome</keyword>
<sequence>MGTLSKIPVDSQETADHDECPVDDPDNILVIVGDAEPHAEADDDTDIQKDVHDRQNEHHFLGSGHGSVRLDFGLSLRRRGIGSAPLAGLCVRHLIVTTFLLPHHPVPEHDGL</sequence>
<dbReference type="AlphaFoldDB" id="A0AAN5D6D9"/>
<dbReference type="Proteomes" id="UP001328107">
    <property type="component" value="Unassembled WGS sequence"/>
</dbReference>